<evidence type="ECO:0000256" key="1">
    <source>
        <dbReference type="ARBA" id="ARBA00012344"/>
    </source>
</evidence>
<dbReference type="InterPro" id="IPR013024">
    <property type="entry name" value="GGCT-like"/>
</dbReference>
<evidence type="ECO:0000313" key="3">
    <source>
        <dbReference type="EMBL" id="QGM48054.1"/>
    </source>
</evidence>
<keyword evidence="4" id="KW-1185">Reference proteome</keyword>
<dbReference type="Pfam" id="PF04752">
    <property type="entry name" value="ChaC"/>
    <property type="match status" value="1"/>
</dbReference>
<dbReference type="InterPro" id="IPR006840">
    <property type="entry name" value="ChaC"/>
</dbReference>
<dbReference type="AlphaFoldDB" id="A0A6B8KI63"/>
<sequence length="197" mass="22015">MHHQSKAHFCNAPSSRPDGDFWVFGYGSLIWKPGFEYVESALADVQGYHRSLCIFSHVHRGTPERPGLVLGLDHGGSCQGVAFRVAAERREETLCYLRERELVTSVYLEKTLPARFSDGATVPALAYVADRDHEQYAGRLPLDEVIRLVSGARGVFGDNPAYVRNTYEHLLRLDIHDEELAAVTRKLDASSCRIAAE</sequence>
<accession>A0A6B8KI63</accession>
<protein>
    <recommendedName>
        <fullName evidence="1">glutathione-specific gamma-glutamylcyclotransferase</fullName>
        <ecNumber evidence="1">4.3.2.7</ecNumber>
    </recommendedName>
</protein>
<reference evidence="3 4" key="1">
    <citation type="submission" date="2019-11" db="EMBL/GenBank/DDBJ databases">
        <title>The genome sequence of Methylocystis heyeri.</title>
        <authorList>
            <person name="Oshkin I.Y."/>
            <person name="Miroshnikov K."/>
            <person name="Dedysh S.N."/>
        </authorList>
    </citation>
    <scope>NUCLEOTIDE SEQUENCE [LARGE SCALE GENOMIC DNA]</scope>
    <source>
        <strain evidence="3 4">H2</strain>
    </source>
</reference>
<evidence type="ECO:0000313" key="4">
    <source>
        <dbReference type="Proteomes" id="UP000309061"/>
    </source>
</evidence>
<keyword evidence="3" id="KW-0808">Transferase</keyword>
<dbReference type="GO" id="GO:0016740">
    <property type="term" value="F:transferase activity"/>
    <property type="evidence" value="ECO:0007669"/>
    <property type="project" value="UniProtKB-KW"/>
</dbReference>
<dbReference type="Proteomes" id="UP000309061">
    <property type="component" value="Chromosome"/>
</dbReference>
<dbReference type="EC" id="4.3.2.7" evidence="1"/>
<dbReference type="CDD" id="cd06661">
    <property type="entry name" value="GGCT_like"/>
    <property type="match status" value="1"/>
</dbReference>
<dbReference type="RefSeq" id="WP_136497091.1">
    <property type="nucleotide sequence ID" value="NZ_CP046052.1"/>
</dbReference>
<dbReference type="KEGG" id="mhey:H2LOC_012050"/>
<gene>
    <name evidence="3" type="ORF">H2LOC_012050</name>
</gene>
<dbReference type="OrthoDB" id="9795692at2"/>
<dbReference type="SUPFAM" id="SSF110857">
    <property type="entry name" value="Gamma-glutamyl cyclotransferase-like"/>
    <property type="match status" value="1"/>
</dbReference>
<dbReference type="PANTHER" id="PTHR12192:SF2">
    <property type="entry name" value="GLUTATHIONE-SPECIFIC GAMMA-GLUTAMYLCYCLOTRANSFERASE 2"/>
    <property type="match status" value="1"/>
</dbReference>
<dbReference type="PANTHER" id="PTHR12192">
    <property type="entry name" value="CATION TRANSPORT PROTEIN CHAC-RELATED"/>
    <property type="match status" value="1"/>
</dbReference>
<dbReference type="Gene3D" id="3.10.490.10">
    <property type="entry name" value="Gamma-glutamyl cyclotransferase-like"/>
    <property type="match status" value="1"/>
</dbReference>
<dbReference type="GO" id="GO:0006751">
    <property type="term" value="P:glutathione catabolic process"/>
    <property type="evidence" value="ECO:0007669"/>
    <property type="project" value="InterPro"/>
</dbReference>
<name>A0A6B8KI63_9HYPH</name>
<keyword evidence="2" id="KW-0456">Lyase</keyword>
<dbReference type="GO" id="GO:0005737">
    <property type="term" value="C:cytoplasm"/>
    <property type="evidence" value="ECO:0007669"/>
    <property type="project" value="TreeGrafter"/>
</dbReference>
<proteinExistence type="predicted"/>
<organism evidence="3 4">
    <name type="scientific">Methylocystis heyeri</name>
    <dbReference type="NCBI Taxonomy" id="391905"/>
    <lineage>
        <taxon>Bacteria</taxon>
        <taxon>Pseudomonadati</taxon>
        <taxon>Pseudomonadota</taxon>
        <taxon>Alphaproteobacteria</taxon>
        <taxon>Hyphomicrobiales</taxon>
        <taxon>Methylocystaceae</taxon>
        <taxon>Methylocystis</taxon>
    </lineage>
</organism>
<evidence type="ECO:0000256" key="2">
    <source>
        <dbReference type="ARBA" id="ARBA00023239"/>
    </source>
</evidence>
<dbReference type="InterPro" id="IPR036568">
    <property type="entry name" value="GGCT-like_sf"/>
</dbReference>
<dbReference type="EMBL" id="CP046052">
    <property type="protein sequence ID" value="QGM48054.1"/>
    <property type="molecule type" value="Genomic_DNA"/>
</dbReference>
<dbReference type="GO" id="GO:0061928">
    <property type="term" value="F:glutathione specific gamma-glutamylcyclotransferase activity"/>
    <property type="evidence" value="ECO:0007669"/>
    <property type="project" value="UniProtKB-EC"/>
</dbReference>